<dbReference type="InterPro" id="IPR011993">
    <property type="entry name" value="PH-like_dom_sf"/>
</dbReference>
<evidence type="ECO:0000256" key="1">
    <source>
        <dbReference type="ARBA" id="ARBA00004496"/>
    </source>
</evidence>
<dbReference type="CDD" id="cd11801">
    <property type="entry name" value="SH3_JIP1_like"/>
    <property type="match status" value="1"/>
</dbReference>
<gene>
    <name evidence="10 11" type="primary">LOC115219830</name>
</gene>
<keyword evidence="9" id="KW-1185">Reference proteome</keyword>
<dbReference type="InterPro" id="IPR001452">
    <property type="entry name" value="SH3_domain"/>
</dbReference>
<evidence type="ECO:0000313" key="11">
    <source>
        <dbReference type="RefSeq" id="XP_036365411.1"/>
    </source>
</evidence>
<evidence type="ECO:0000256" key="6">
    <source>
        <dbReference type="SAM" id="MobiDB-lite"/>
    </source>
</evidence>
<dbReference type="AlphaFoldDB" id="A0A7E6FCD4"/>
<comment type="subcellular location">
    <subcellularLocation>
        <location evidence="1">Cytoplasm</location>
    </subcellularLocation>
</comment>
<comment type="similarity">
    <text evidence="2">Belongs to the JIP scaffold family.</text>
</comment>
<dbReference type="SMART" id="SM00326">
    <property type="entry name" value="SH3"/>
    <property type="match status" value="1"/>
</dbReference>
<dbReference type="PROSITE" id="PS01179">
    <property type="entry name" value="PID"/>
    <property type="match status" value="1"/>
</dbReference>
<sequence>MLKIQRVPCPDITFRIAHDISLDSFPDDDTDAEFDFNPKELEFYSLTQNKEKERKYDVTEKTVVPLFQEKSDVEEFTGKDVGNYGSTKTNTTYDKPIYKASDSEMVLRKNEINKQLHSNSDKGNDNGLTNTKSRMGTSNTTNTTANTFTNNTVTKNTYNNNTTAANTNGAITTMDSNRYLQSVLPAKTVNNVNHKEWPQNTSGNSNEPKTPRRPRKLPETPKTRSKFSCYLDPPVNTAPREKSLAEELLEATRQKLPLLRDIEVDNDDDNESCNSGDVEVDDDDDVFLPPTQNGAKYKEKSQENLFDRLLYFNIASRNTKAYIHCDNPYIKEDSFPAEKNGSRSANGGARVCRATSDSEESKRKSSSSSTVCPNYQELEVTHRGMHRFIPRHSDEIDIEIGDPIHVKSEDDDLWCQGVNLRTGKKGIFPSMYATDLHFLEEDDDDSCKKFQVKFLGSLEVNCHKGTEVLCQAINKVALTRRKTLSSTPPPNCCLEISDYGIRMIDKSKSVHESDANFSNFFALKNISYCGYHPRNENYFAFITKHPREYRFACHVFLGDHSTRSISEALGLAFKRFSREYMAFTHPTEDIYLE</sequence>
<dbReference type="SUPFAM" id="SSF50729">
    <property type="entry name" value="PH domain-like"/>
    <property type="match status" value="1"/>
</dbReference>
<feature type="region of interest" description="Disordered" evidence="6">
    <location>
        <begin position="262"/>
        <end position="294"/>
    </location>
</feature>
<dbReference type="FunFam" id="2.30.30.40:FF:000032">
    <property type="entry name" value="Putative C-Jun-amino-terminal kinase-interacting protein 2"/>
    <property type="match status" value="1"/>
</dbReference>
<feature type="compositionally biased region" description="Polar residues" evidence="6">
    <location>
        <begin position="188"/>
        <end position="208"/>
    </location>
</feature>
<dbReference type="GO" id="GO:0046328">
    <property type="term" value="P:regulation of JNK cascade"/>
    <property type="evidence" value="ECO:0007669"/>
    <property type="project" value="InterPro"/>
</dbReference>
<keyword evidence="10 11" id="KW-0418">Kinase</keyword>
<feature type="domain" description="PID" evidence="7">
    <location>
        <begin position="449"/>
        <end position="573"/>
    </location>
</feature>
<dbReference type="Proteomes" id="UP000515154">
    <property type="component" value="Linkage group LG15"/>
</dbReference>
<feature type="compositionally biased region" description="Polar residues" evidence="6">
    <location>
        <begin position="126"/>
        <end position="136"/>
    </location>
</feature>
<evidence type="ECO:0000259" key="7">
    <source>
        <dbReference type="PROSITE" id="PS01179"/>
    </source>
</evidence>
<feature type="region of interest" description="Disordered" evidence="6">
    <location>
        <begin position="334"/>
        <end position="372"/>
    </location>
</feature>
<dbReference type="Pfam" id="PF00640">
    <property type="entry name" value="PID"/>
    <property type="match status" value="1"/>
</dbReference>
<feature type="compositionally biased region" description="Low complexity" evidence="6">
    <location>
        <begin position="137"/>
        <end position="161"/>
    </location>
</feature>
<dbReference type="SMART" id="SM00462">
    <property type="entry name" value="PTB"/>
    <property type="match status" value="1"/>
</dbReference>
<dbReference type="PANTHER" id="PTHR47437">
    <property type="entry name" value="JNK-INTERACTING PROTEIN 1-LIKE PROTEIN"/>
    <property type="match status" value="1"/>
</dbReference>
<evidence type="ECO:0000259" key="8">
    <source>
        <dbReference type="PROSITE" id="PS50002"/>
    </source>
</evidence>
<evidence type="ECO:0000313" key="9">
    <source>
        <dbReference type="Proteomes" id="UP000515154"/>
    </source>
</evidence>
<dbReference type="InterPro" id="IPR006020">
    <property type="entry name" value="PTB/PI_dom"/>
</dbReference>
<dbReference type="RefSeq" id="XP_036365410.1">
    <property type="nucleotide sequence ID" value="XM_036509517.1"/>
</dbReference>
<dbReference type="GO" id="GO:0007254">
    <property type="term" value="P:JNK cascade"/>
    <property type="evidence" value="ECO:0007669"/>
    <property type="project" value="TreeGrafter"/>
</dbReference>
<dbReference type="PROSITE" id="PS50002">
    <property type="entry name" value="SH3"/>
    <property type="match status" value="1"/>
</dbReference>
<dbReference type="InterPro" id="IPR036028">
    <property type="entry name" value="SH3-like_dom_sf"/>
</dbReference>
<feature type="compositionally biased region" description="Basic and acidic residues" evidence="6">
    <location>
        <begin position="113"/>
        <end position="124"/>
    </location>
</feature>
<feature type="region of interest" description="Disordered" evidence="6">
    <location>
        <begin position="186"/>
        <end position="235"/>
    </location>
</feature>
<dbReference type="KEGG" id="osn:115219830"/>
<evidence type="ECO:0000256" key="3">
    <source>
        <dbReference type="ARBA" id="ARBA00022443"/>
    </source>
</evidence>
<dbReference type="PANTHER" id="PTHR47437:SF4">
    <property type="entry name" value="JNK-INTERACTING PROTEIN 1-LIKE PROTEIN"/>
    <property type="match status" value="1"/>
</dbReference>
<dbReference type="GO" id="GO:0008432">
    <property type="term" value="F:JUN kinase binding"/>
    <property type="evidence" value="ECO:0007669"/>
    <property type="project" value="TreeGrafter"/>
</dbReference>
<feature type="region of interest" description="Disordered" evidence="6">
    <location>
        <begin position="113"/>
        <end position="161"/>
    </location>
</feature>
<dbReference type="RefSeq" id="XP_036365411.1">
    <property type="nucleotide sequence ID" value="XM_036509518.1"/>
</dbReference>
<evidence type="ECO:0000256" key="2">
    <source>
        <dbReference type="ARBA" id="ARBA00009866"/>
    </source>
</evidence>
<keyword evidence="4" id="KW-0963">Cytoplasm</keyword>
<feature type="domain" description="SH3" evidence="8">
    <location>
        <begin position="377"/>
        <end position="438"/>
    </location>
</feature>
<dbReference type="Pfam" id="PF00018">
    <property type="entry name" value="SH3_1"/>
    <property type="match status" value="1"/>
</dbReference>
<evidence type="ECO:0000313" key="10">
    <source>
        <dbReference type="RefSeq" id="XP_036365410.1"/>
    </source>
</evidence>
<name>A0A7E6FCD4_9MOLL</name>
<accession>A0A7E6FCD4</accession>
<protein>
    <submittedName>
        <fullName evidence="10 11">C-Jun-amino-terminal kinase-interacting protein 2 isoform X1</fullName>
    </submittedName>
</protein>
<dbReference type="GO" id="GO:0005737">
    <property type="term" value="C:cytoplasm"/>
    <property type="evidence" value="ECO:0007669"/>
    <property type="project" value="UniProtKB-SubCell"/>
</dbReference>
<dbReference type="InterPro" id="IPR047178">
    <property type="entry name" value="JIP1_scaffold"/>
</dbReference>
<keyword evidence="3 5" id="KW-0728">SH3 domain</keyword>
<evidence type="ECO:0000256" key="5">
    <source>
        <dbReference type="PROSITE-ProRule" id="PRU00192"/>
    </source>
</evidence>
<dbReference type="Gene3D" id="2.30.29.30">
    <property type="entry name" value="Pleckstrin-homology domain (PH domain)/Phosphotyrosine-binding domain (PTB)"/>
    <property type="match status" value="1"/>
</dbReference>
<keyword evidence="10 11" id="KW-0808">Transferase</keyword>
<organism evidence="9 11">
    <name type="scientific">Octopus sinensis</name>
    <name type="common">East Asian common octopus</name>
    <dbReference type="NCBI Taxonomy" id="2607531"/>
    <lineage>
        <taxon>Eukaryota</taxon>
        <taxon>Metazoa</taxon>
        <taxon>Spiralia</taxon>
        <taxon>Lophotrochozoa</taxon>
        <taxon>Mollusca</taxon>
        <taxon>Cephalopoda</taxon>
        <taxon>Coleoidea</taxon>
        <taxon>Octopodiformes</taxon>
        <taxon>Octopoda</taxon>
        <taxon>Incirrata</taxon>
        <taxon>Octopodidae</taxon>
        <taxon>Octopus</taxon>
    </lineage>
</organism>
<reference evidence="10 11" key="1">
    <citation type="submission" date="2025-08" db="UniProtKB">
        <authorList>
            <consortium name="RefSeq"/>
        </authorList>
    </citation>
    <scope>IDENTIFICATION</scope>
</reference>
<evidence type="ECO:0000256" key="4">
    <source>
        <dbReference type="ARBA" id="ARBA00022490"/>
    </source>
</evidence>
<dbReference type="GO" id="GO:0005078">
    <property type="term" value="F:MAP-kinase scaffold activity"/>
    <property type="evidence" value="ECO:0007669"/>
    <property type="project" value="TreeGrafter"/>
</dbReference>
<dbReference type="Gene3D" id="2.30.30.40">
    <property type="entry name" value="SH3 Domains"/>
    <property type="match status" value="1"/>
</dbReference>
<proteinExistence type="inferred from homology"/>
<dbReference type="SUPFAM" id="SSF50044">
    <property type="entry name" value="SH3-domain"/>
    <property type="match status" value="1"/>
</dbReference>
<dbReference type="CDD" id="cd01212">
    <property type="entry name" value="PTB_JIP"/>
    <property type="match status" value="1"/>
</dbReference>
<dbReference type="GO" id="GO:0016301">
    <property type="term" value="F:kinase activity"/>
    <property type="evidence" value="ECO:0007669"/>
    <property type="project" value="UniProtKB-KW"/>
</dbReference>